<accession>A0AAE3KL69</accession>
<dbReference type="AlphaFoldDB" id="A0AAE3KL69"/>
<name>A0AAE3KL69_9CYAN</name>
<feature type="signal peptide" evidence="1">
    <location>
        <begin position="1"/>
        <end position="20"/>
    </location>
</feature>
<dbReference type="Proteomes" id="UP001204953">
    <property type="component" value="Unassembled WGS sequence"/>
</dbReference>
<keyword evidence="3" id="KW-1185">Reference proteome</keyword>
<feature type="chain" id="PRO_5042057656" description="DUF4352 domain-containing protein" evidence="1">
    <location>
        <begin position="21"/>
        <end position="158"/>
    </location>
</feature>
<evidence type="ECO:0008006" key="4">
    <source>
        <dbReference type="Google" id="ProtNLM"/>
    </source>
</evidence>
<gene>
    <name evidence="2" type="ORF">NJ959_02545</name>
</gene>
<keyword evidence="1" id="KW-0732">Signal</keyword>
<evidence type="ECO:0000313" key="2">
    <source>
        <dbReference type="EMBL" id="MCP2727351.1"/>
    </source>
</evidence>
<evidence type="ECO:0000256" key="1">
    <source>
        <dbReference type="SAM" id="SignalP"/>
    </source>
</evidence>
<organism evidence="2 3">
    <name type="scientific">Limnofasciculus baicalensis BBK-W-15</name>
    <dbReference type="NCBI Taxonomy" id="2699891"/>
    <lineage>
        <taxon>Bacteria</taxon>
        <taxon>Bacillati</taxon>
        <taxon>Cyanobacteriota</taxon>
        <taxon>Cyanophyceae</taxon>
        <taxon>Coleofasciculales</taxon>
        <taxon>Coleofasciculaceae</taxon>
        <taxon>Limnofasciculus</taxon>
        <taxon>Limnofasciculus baicalensis</taxon>
    </lineage>
</organism>
<evidence type="ECO:0000313" key="3">
    <source>
        <dbReference type="Proteomes" id="UP001204953"/>
    </source>
</evidence>
<protein>
    <recommendedName>
        <fullName evidence="4">DUF4352 domain-containing protein</fullName>
    </recommendedName>
</protein>
<comment type="caution">
    <text evidence="2">The sequence shown here is derived from an EMBL/GenBank/DDBJ whole genome shotgun (WGS) entry which is preliminary data.</text>
</comment>
<dbReference type="EMBL" id="JAMZMM010000012">
    <property type="protein sequence ID" value="MCP2727351.1"/>
    <property type="molecule type" value="Genomic_DNA"/>
</dbReference>
<proteinExistence type="predicted"/>
<sequence>MLRKYLLAVALATATLPFIAIVPEAHTIPSRNERRSQNYDGWQVEVKSYRTTGKTIQTERGTFNAEQTWLAVLVSIRKTKIGGSGNPPIGFVNALLVDANGFVYPVTRIDYKSRSIGDPFRLGEVRLEDLLFDVPQGTRAAQLIINSSDGEELLRLKV</sequence>
<reference evidence="2" key="1">
    <citation type="submission" date="2022-06" db="EMBL/GenBank/DDBJ databases">
        <title>New cyanobacteria of genus Symplocastrum in benthos of Lake Baikal.</title>
        <authorList>
            <person name="Sorokovikova E."/>
            <person name="Tikhonova I."/>
            <person name="Krasnopeev A."/>
            <person name="Evseev P."/>
            <person name="Gladkikh A."/>
            <person name="Belykh O."/>
        </authorList>
    </citation>
    <scope>NUCLEOTIDE SEQUENCE</scope>
    <source>
        <strain evidence="2">BBK-W-15</strain>
    </source>
</reference>